<proteinExistence type="predicted"/>
<accession>A0A6J6HL12</accession>
<sequence length="44" mass="4779">MLSIKLRQGIEELKTVIAFTNWAPVVLGIAIGKPWKPPDSSCGL</sequence>
<dbReference type="AlphaFoldDB" id="A0A6J6HL12"/>
<reference evidence="1" key="1">
    <citation type="submission" date="2020-05" db="EMBL/GenBank/DDBJ databases">
        <authorList>
            <person name="Chiriac C."/>
            <person name="Salcher M."/>
            <person name="Ghai R."/>
            <person name="Kavagutti S V."/>
        </authorList>
    </citation>
    <scope>NUCLEOTIDE SEQUENCE</scope>
</reference>
<protein>
    <submittedName>
        <fullName evidence="1">Unannotated protein</fullName>
    </submittedName>
</protein>
<dbReference type="EMBL" id="CAEZUS010000144">
    <property type="protein sequence ID" value="CAB4614491.1"/>
    <property type="molecule type" value="Genomic_DNA"/>
</dbReference>
<gene>
    <name evidence="1" type="ORF">UFOPK1852_00878</name>
</gene>
<organism evidence="1">
    <name type="scientific">freshwater metagenome</name>
    <dbReference type="NCBI Taxonomy" id="449393"/>
    <lineage>
        <taxon>unclassified sequences</taxon>
        <taxon>metagenomes</taxon>
        <taxon>ecological metagenomes</taxon>
    </lineage>
</organism>
<evidence type="ECO:0000313" key="1">
    <source>
        <dbReference type="EMBL" id="CAB4614491.1"/>
    </source>
</evidence>
<name>A0A6J6HL12_9ZZZZ</name>